<gene>
    <name evidence="7" type="primary">nadE</name>
    <name evidence="11" type="ORF">NATSA_00685</name>
</gene>
<dbReference type="NCBIfam" id="TIGR00552">
    <property type="entry name" value="nadE"/>
    <property type="match status" value="1"/>
</dbReference>
<dbReference type="PIRSF" id="PIRSF006630">
    <property type="entry name" value="NADS_GAT"/>
    <property type="match status" value="1"/>
</dbReference>
<dbReference type="PANTHER" id="PTHR23090">
    <property type="entry name" value="NH 3 /GLUTAMINE-DEPENDENT NAD + SYNTHETASE"/>
    <property type="match status" value="1"/>
</dbReference>
<dbReference type="InterPro" id="IPR036526">
    <property type="entry name" value="C-N_Hydrolase_sf"/>
</dbReference>
<reference evidence="11" key="1">
    <citation type="submission" date="2021-02" db="EMBL/GenBank/DDBJ databases">
        <title>Natronogracilivirga saccharolytica gen. nov. sp. nov. a new anaerobic, haloalkiliphilic carbohydrate-fermenting bacterium from soda lake and proposing of Cyclonatronumiaceae fam. nov. in the phylum Balneolaeota.</title>
        <authorList>
            <person name="Zhilina T.N."/>
            <person name="Sorokin D.Y."/>
            <person name="Zavarzina D.G."/>
            <person name="Toshchakov S.V."/>
            <person name="Kublanov I.V."/>
        </authorList>
    </citation>
    <scope>NUCLEOTIDE SEQUENCE</scope>
    <source>
        <strain evidence="11">Z-1702</strain>
    </source>
</reference>
<evidence type="ECO:0000256" key="6">
    <source>
        <dbReference type="ARBA" id="ARBA00023027"/>
    </source>
</evidence>
<evidence type="ECO:0000256" key="1">
    <source>
        <dbReference type="ARBA" id="ARBA00005188"/>
    </source>
</evidence>
<feature type="binding site" evidence="7">
    <location>
        <position position="185"/>
    </location>
    <ligand>
        <name>L-glutamine</name>
        <dbReference type="ChEBI" id="CHEBI:58359"/>
    </ligand>
</feature>
<comment type="caution">
    <text evidence="11">The sequence shown here is derived from an EMBL/GenBank/DDBJ whole genome shotgun (WGS) entry which is preliminary data.</text>
</comment>
<name>A0A8J7UVH2_9BACT</name>
<dbReference type="NCBIfam" id="NF010588">
    <property type="entry name" value="PRK13981.1"/>
    <property type="match status" value="1"/>
</dbReference>
<dbReference type="EC" id="6.3.5.1" evidence="7 8"/>
<dbReference type="InterPro" id="IPR014729">
    <property type="entry name" value="Rossmann-like_a/b/a_fold"/>
</dbReference>
<protein>
    <recommendedName>
        <fullName evidence="7 8">Glutamine-dependent NAD(+) synthetase</fullName>
        <ecNumber evidence="7 8">6.3.5.1</ecNumber>
    </recommendedName>
    <alternativeName>
        <fullName evidence="7 8">NAD(+) synthase [glutamine-hydrolyzing]</fullName>
    </alternativeName>
</protein>
<evidence type="ECO:0000313" key="11">
    <source>
        <dbReference type="EMBL" id="MBP3191169.1"/>
    </source>
</evidence>
<keyword evidence="12" id="KW-1185">Reference proteome</keyword>
<keyword evidence="6 7" id="KW-0520">NAD</keyword>
<dbReference type="FunFam" id="3.40.50.620:FF:000106">
    <property type="entry name" value="Glutamine-dependent NAD(+) synthetase"/>
    <property type="match status" value="1"/>
</dbReference>
<dbReference type="Gene3D" id="3.60.110.10">
    <property type="entry name" value="Carbon-nitrogen hydrolase"/>
    <property type="match status" value="1"/>
</dbReference>
<comment type="caution">
    <text evidence="7">Lacks conserved residue(s) required for the propagation of feature annotation.</text>
</comment>
<dbReference type="GO" id="GO:0005737">
    <property type="term" value="C:cytoplasm"/>
    <property type="evidence" value="ECO:0007669"/>
    <property type="project" value="InterPro"/>
</dbReference>
<comment type="similarity">
    <text evidence="9">Belongs to the NAD synthetase family.</text>
</comment>
<dbReference type="GO" id="GO:0003952">
    <property type="term" value="F:NAD+ synthase (glutamine-hydrolyzing) activity"/>
    <property type="evidence" value="ECO:0007669"/>
    <property type="project" value="UniProtKB-UniRule"/>
</dbReference>
<dbReference type="CDD" id="cd00553">
    <property type="entry name" value="NAD_synthase"/>
    <property type="match status" value="1"/>
</dbReference>
<keyword evidence="4 7" id="KW-0547">Nucleotide-binding</keyword>
<comment type="similarity">
    <text evidence="2 7 8">In the C-terminal section; belongs to the NAD synthetase family.</text>
</comment>
<dbReference type="Pfam" id="PF02540">
    <property type="entry name" value="NAD_synthase"/>
    <property type="match status" value="1"/>
</dbReference>
<organism evidence="11 12">
    <name type="scientific">Natronogracilivirga saccharolytica</name>
    <dbReference type="NCBI Taxonomy" id="2812953"/>
    <lineage>
        <taxon>Bacteria</taxon>
        <taxon>Pseudomonadati</taxon>
        <taxon>Balneolota</taxon>
        <taxon>Balneolia</taxon>
        <taxon>Balneolales</taxon>
        <taxon>Cyclonatronaceae</taxon>
        <taxon>Natronogracilivirga</taxon>
    </lineage>
</organism>
<feature type="active site" description="Proton acceptor; for glutaminase activity" evidence="7">
    <location>
        <position position="41"/>
    </location>
</feature>
<accession>A0A8J7UVH2</accession>
<evidence type="ECO:0000256" key="4">
    <source>
        <dbReference type="ARBA" id="ARBA00022741"/>
    </source>
</evidence>
<feature type="active site" description="Nucleophile; for glutaminase activity" evidence="7">
    <location>
        <position position="148"/>
    </location>
</feature>
<comment type="catalytic activity">
    <reaction evidence="7 8">
        <text>deamido-NAD(+) + L-glutamine + ATP + H2O = L-glutamate + AMP + diphosphate + NAD(+) + H(+)</text>
        <dbReference type="Rhea" id="RHEA:24384"/>
        <dbReference type="ChEBI" id="CHEBI:15377"/>
        <dbReference type="ChEBI" id="CHEBI:15378"/>
        <dbReference type="ChEBI" id="CHEBI:29985"/>
        <dbReference type="ChEBI" id="CHEBI:30616"/>
        <dbReference type="ChEBI" id="CHEBI:33019"/>
        <dbReference type="ChEBI" id="CHEBI:57540"/>
        <dbReference type="ChEBI" id="CHEBI:58359"/>
        <dbReference type="ChEBI" id="CHEBI:58437"/>
        <dbReference type="ChEBI" id="CHEBI:456215"/>
        <dbReference type="EC" id="6.3.5.1"/>
    </reaction>
</comment>
<dbReference type="GO" id="GO:0004359">
    <property type="term" value="F:glutaminase activity"/>
    <property type="evidence" value="ECO:0007669"/>
    <property type="project" value="InterPro"/>
</dbReference>
<feature type="binding site" evidence="7">
    <location>
        <position position="118"/>
    </location>
    <ligand>
        <name>L-glutamine</name>
        <dbReference type="ChEBI" id="CHEBI:58359"/>
    </ligand>
</feature>
<feature type="domain" description="CN hydrolase" evidence="10">
    <location>
        <begin position="1"/>
        <end position="259"/>
    </location>
</feature>
<dbReference type="Pfam" id="PF00795">
    <property type="entry name" value="CN_hydrolase"/>
    <property type="match status" value="1"/>
</dbReference>
<dbReference type="InterPro" id="IPR022310">
    <property type="entry name" value="NAD/GMP_synthase"/>
</dbReference>
<dbReference type="UniPathway" id="UPA00253">
    <property type="reaction ID" value="UER00334"/>
</dbReference>
<feature type="binding site" evidence="7">
    <location>
        <position position="407"/>
    </location>
    <ligand>
        <name>ATP</name>
        <dbReference type="ChEBI" id="CHEBI:30616"/>
    </ligand>
</feature>
<dbReference type="AlphaFoldDB" id="A0A8J7UVH2"/>
<evidence type="ECO:0000259" key="10">
    <source>
        <dbReference type="PROSITE" id="PS50263"/>
    </source>
</evidence>
<dbReference type="InterPro" id="IPR003010">
    <property type="entry name" value="C-N_Hydrolase"/>
</dbReference>
<comment type="pathway">
    <text evidence="1 7 8">Cofactor biosynthesis; NAD(+) biosynthesis; NAD(+) from deamido-NAD(+) (L-Gln route): step 1/1.</text>
</comment>
<feature type="active site" description="For glutaminase activity" evidence="7">
    <location>
        <position position="112"/>
    </location>
</feature>
<dbReference type="Gene3D" id="3.40.50.620">
    <property type="entry name" value="HUPs"/>
    <property type="match status" value="1"/>
</dbReference>
<dbReference type="RefSeq" id="WP_210509401.1">
    <property type="nucleotide sequence ID" value="NZ_JAFIDN010000001.1"/>
</dbReference>
<dbReference type="EMBL" id="JAFIDN010000001">
    <property type="protein sequence ID" value="MBP3191169.1"/>
    <property type="molecule type" value="Genomic_DNA"/>
</dbReference>
<keyword evidence="3 7" id="KW-0436">Ligase</keyword>
<keyword evidence="5 7" id="KW-0067">ATP-binding</keyword>
<dbReference type="GO" id="GO:0005524">
    <property type="term" value="F:ATP binding"/>
    <property type="evidence" value="ECO:0007669"/>
    <property type="project" value="UniProtKB-UniRule"/>
</dbReference>
<dbReference type="SUPFAM" id="SSF56317">
    <property type="entry name" value="Carbon-nitrogen hydrolase"/>
    <property type="match status" value="1"/>
</dbReference>
<sequence>MNIRIQQINVVVGDIKSNADAVLRALEKAEADSVDLLVLPELVVCGYPPMDLLERRSFLNAVFSQNDRIIESTGSTGLLFGTVTPNESGHGRPIYNTAILAHQGETAGRVHKTLLPTYDVFDEFRYFEPGNNIHVTEWAGFKWGITICEDIWNNQNEYNYHTYKCDPAVELREKGAQVLINIAASPFTKRKPEMREDMLARHARRLNIPVIYANQVGANTEIVFDGISSVFSAEGNLITRLATFEEDHGDFTWSGSPDISYTGSSVAPIPGTEERLFHALVLGLKDYVVKSGMPDRVVMGLSGGIDSALAAVIATRALGKENVMGVTMPSEFSSSGSVTDSEVLASNLGIPFYELPIADIYQAFISTLQPVFGDSEFGVAEENLQSRARGALLMGISNKLGNMLLNTGNKSELAVGYCTLYGDMAGGLSILSDIYKTEVYAISRWLNDQFFGREIIPENTISKPPSAELRPDQKDTDSLPPYDILDGILKAYIEDQMPAEHIVQKGYHEETVRDVIRKVDGNEYKRRQAAPGIRVSSKAFGSGRRLPIAQRWTELG</sequence>
<evidence type="ECO:0000256" key="7">
    <source>
        <dbReference type="HAMAP-Rule" id="MF_02090"/>
    </source>
</evidence>
<dbReference type="PANTHER" id="PTHR23090:SF9">
    <property type="entry name" value="GLUTAMINE-DEPENDENT NAD(+) SYNTHETASE"/>
    <property type="match status" value="1"/>
</dbReference>
<feature type="binding site" evidence="7">
    <location>
        <position position="525"/>
    </location>
    <ligand>
        <name>deamido-NAD(+)</name>
        <dbReference type="ChEBI" id="CHEBI:58437"/>
        <note>ligand shared between two neighboring subunits</note>
    </ligand>
</feature>
<feature type="binding site" evidence="7">
    <location>
        <position position="191"/>
    </location>
    <ligand>
        <name>L-glutamine</name>
        <dbReference type="ChEBI" id="CHEBI:58359"/>
    </ligand>
</feature>
<evidence type="ECO:0000256" key="8">
    <source>
        <dbReference type="PIRNR" id="PIRNR006630"/>
    </source>
</evidence>
<evidence type="ECO:0000256" key="2">
    <source>
        <dbReference type="ARBA" id="ARBA00007145"/>
    </source>
</evidence>
<dbReference type="Proteomes" id="UP000673975">
    <property type="component" value="Unassembled WGS sequence"/>
</dbReference>
<dbReference type="InterPro" id="IPR003694">
    <property type="entry name" value="NAD_synthase"/>
</dbReference>
<dbReference type="InterPro" id="IPR014445">
    <property type="entry name" value="Gln-dep_NAD_synthase"/>
</dbReference>
<feature type="binding site" evidence="7">
    <location>
        <position position="412"/>
    </location>
    <ligand>
        <name>deamido-NAD(+)</name>
        <dbReference type="ChEBI" id="CHEBI:58437"/>
        <note>ligand shared between two neighboring subunits</note>
    </ligand>
</feature>
<comment type="function">
    <text evidence="7">Catalyzes the ATP-dependent amidation of deamido-NAD to form NAD. Uses L-glutamine as a nitrogen source.</text>
</comment>
<evidence type="ECO:0000313" key="12">
    <source>
        <dbReference type="Proteomes" id="UP000673975"/>
    </source>
</evidence>
<dbReference type="CDD" id="cd07570">
    <property type="entry name" value="GAT_Gln-NAD-synth"/>
    <property type="match status" value="1"/>
</dbReference>
<feature type="binding site" evidence="7">
    <location>
        <position position="383"/>
    </location>
    <ligand>
        <name>deamido-NAD(+)</name>
        <dbReference type="ChEBI" id="CHEBI:58437"/>
        <note>ligand shared between two neighboring subunits</note>
    </ligand>
</feature>
<dbReference type="HAMAP" id="MF_02090">
    <property type="entry name" value="NadE_glutamine_dep"/>
    <property type="match status" value="1"/>
</dbReference>
<proteinExistence type="inferred from homology"/>
<evidence type="ECO:0000256" key="5">
    <source>
        <dbReference type="ARBA" id="ARBA00022840"/>
    </source>
</evidence>
<evidence type="ECO:0000256" key="3">
    <source>
        <dbReference type="ARBA" id="ARBA00022598"/>
    </source>
</evidence>
<dbReference type="GO" id="GO:0009435">
    <property type="term" value="P:NAD+ biosynthetic process"/>
    <property type="evidence" value="ECO:0007669"/>
    <property type="project" value="UniProtKB-UniRule"/>
</dbReference>
<dbReference type="SUPFAM" id="SSF52402">
    <property type="entry name" value="Adenine nucleotide alpha hydrolases-like"/>
    <property type="match status" value="1"/>
</dbReference>
<dbReference type="GO" id="GO:0008795">
    <property type="term" value="F:NAD+ synthase activity"/>
    <property type="evidence" value="ECO:0007669"/>
    <property type="project" value="UniProtKB-UniRule"/>
</dbReference>
<evidence type="ECO:0000256" key="9">
    <source>
        <dbReference type="RuleBase" id="RU003811"/>
    </source>
</evidence>
<dbReference type="PROSITE" id="PS50263">
    <property type="entry name" value="CN_HYDROLASE"/>
    <property type="match status" value="1"/>
</dbReference>
<feature type="binding site" evidence="7">
    <location>
        <begin position="300"/>
        <end position="307"/>
    </location>
    <ligand>
        <name>ATP</name>
        <dbReference type="ChEBI" id="CHEBI:30616"/>
    </ligand>
</feature>